<dbReference type="InterPro" id="IPR051619">
    <property type="entry name" value="TypeII_TA_RNase_PINc/VapC"/>
</dbReference>
<dbReference type="InterPro" id="IPR029060">
    <property type="entry name" value="PIN-like_dom_sf"/>
</dbReference>
<dbReference type="Pfam" id="PF01850">
    <property type="entry name" value="PIN"/>
    <property type="match status" value="1"/>
</dbReference>
<sequence length="140" mass="15037">MTAFVLDCSVTLAWCFEDEASAATDALLMRLRSEGAIVPPIWSLEVINVLIQAQRRGRISPDEVTRQLRLLAALPIEIDAGALDLAATAVPRVAEAHGLTSYDAAYLELAIRRHLPIATKDRALIAAARRSGIPALPEGA</sequence>
<dbReference type="PANTHER" id="PTHR35901">
    <property type="entry name" value="RIBONUCLEASE VAPC3"/>
    <property type="match status" value="1"/>
</dbReference>
<keyword evidence="1" id="KW-0460">Magnesium</keyword>
<name>A0A3N1MET5_9PROT</name>
<comment type="caution">
    <text evidence="3">The sequence shown here is derived from an EMBL/GenBank/DDBJ whole genome shotgun (WGS) entry which is preliminary data.</text>
</comment>
<dbReference type="SUPFAM" id="SSF88723">
    <property type="entry name" value="PIN domain-like"/>
    <property type="match status" value="1"/>
</dbReference>
<organism evidence="3 4">
    <name type="scientific">Stella humosa</name>
    <dbReference type="NCBI Taxonomy" id="94"/>
    <lineage>
        <taxon>Bacteria</taxon>
        <taxon>Pseudomonadati</taxon>
        <taxon>Pseudomonadota</taxon>
        <taxon>Alphaproteobacteria</taxon>
        <taxon>Rhodospirillales</taxon>
        <taxon>Stellaceae</taxon>
        <taxon>Stella</taxon>
    </lineage>
</organism>
<feature type="domain" description="PIN" evidence="2">
    <location>
        <begin position="5"/>
        <end position="128"/>
    </location>
</feature>
<dbReference type="Proteomes" id="UP000278222">
    <property type="component" value="Unassembled WGS sequence"/>
</dbReference>
<dbReference type="OrthoDB" id="9798446at2"/>
<dbReference type="EMBL" id="RJKX01000011">
    <property type="protein sequence ID" value="ROQ01217.1"/>
    <property type="molecule type" value="Genomic_DNA"/>
</dbReference>
<evidence type="ECO:0000313" key="3">
    <source>
        <dbReference type="EMBL" id="ROQ01217.1"/>
    </source>
</evidence>
<accession>A0A3N1MET5</accession>
<evidence type="ECO:0000256" key="1">
    <source>
        <dbReference type="ARBA" id="ARBA00022842"/>
    </source>
</evidence>
<dbReference type="AlphaFoldDB" id="A0A3N1MET5"/>
<dbReference type="RefSeq" id="WP_123688005.1">
    <property type="nucleotide sequence ID" value="NZ_AP019700.1"/>
</dbReference>
<protein>
    <submittedName>
        <fullName evidence="3">Putative nucleic acid-binding protein</fullName>
    </submittedName>
</protein>
<dbReference type="InterPro" id="IPR002716">
    <property type="entry name" value="PIN_dom"/>
</dbReference>
<evidence type="ECO:0000259" key="2">
    <source>
        <dbReference type="Pfam" id="PF01850"/>
    </source>
</evidence>
<evidence type="ECO:0000313" key="4">
    <source>
        <dbReference type="Proteomes" id="UP000278222"/>
    </source>
</evidence>
<proteinExistence type="predicted"/>
<dbReference type="PANTHER" id="PTHR35901:SF1">
    <property type="entry name" value="EXONUCLEASE VAPC9"/>
    <property type="match status" value="1"/>
</dbReference>
<reference evidence="3 4" key="1">
    <citation type="submission" date="2018-11" db="EMBL/GenBank/DDBJ databases">
        <title>Genomic Encyclopedia of Type Strains, Phase IV (KMG-IV): sequencing the most valuable type-strain genomes for metagenomic binning, comparative biology and taxonomic classification.</title>
        <authorList>
            <person name="Goeker M."/>
        </authorList>
    </citation>
    <scope>NUCLEOTIDE SEQUENCE [LARGE SCALE GENOMIC DNA]</scope>
    <source>
        <strain evidence="3 4">DSM 5900</strain>
    </source>
</reference>
<dbReference type="Gene3D" id="3.40.50.1010">
    <property type="entry name" value="5'-nuclease"/>
    <property type="match status" value="1"/>
</dbReference>
<keyword evidence="4" id="KW-1185">Reference proteome</keyword>
<gene>
    <name evidence="3" type="ORF">EDC65_0395</name>
</gene>
<dbReference type="CDD" id="cd09873">
    <property type="entry name" value="PIN_Pae0151-like"/>
    <property type="match status" value="1"/>
</dbReference>
<dbReference type="InterPro" id="IPR044153">
    <property type="entry name" value="PIN_Pae0151-like"/>
</dbReference>